<sequence length="313" mass="36279">MSDVEDENVLNSGDAVEDEHEEHEEERPRKHSRREEDEEDEEEEEEEDDEEDEDEEEDEEDEGMERGKKRAKHRHKRPAVNRFLDVEAEVDEDEEEEEDEDEYARDEFIADTGLEGEDDYDMVRRAADHARYDRRVREMDDRDLEQVAEDISQRYRRTAVRSVRDGQTRHAAALMRSWSTFGRSVTRCAWFGAGVVLSGDMPGVHETSVCEPGRSPGQRRRRVDVQGAVEPGGRRTLRLELGISGGKRDWGRRRRGRLRPLEELLCSRRALLSLAGYISRAGAHDSRLTTRERTRGRLTVTLTLRSAISMGRN</sequence>
<accession>A0ACC1PFR6</accession>
<reference evidence="1" key="1">
    <citation type="submission" date="2022-08" db="EMBL/GenBank/DDBJ databases">
        <title>Genome Sequence of Pycnoporus sanguineus.</title>
        <authorList>
            <person name="Buettner E."/>
        </authorList>
    </citation>
    <scope>NUCLEOTIDE SEQUENCE</scope>
    <source>
        <strain evidence="1">CG-C14</strain>
    </source>
</reference>
<evidence type="ECO:0000313" key="1">
    <source>
        <dbReference type="EMBL" id="KAJ2990894.1"/>
    </source>
</evidence>
<protein>
    <submittedName>
        <fullName evidence="1">Uncharacterized protein</fullName>
    </submittedName>
</protein>
<comment type="caution">
    <text evidence="1">The sequence shown here is derived from an EMBL/GenBank/DDBJ whole genome shotgun (WGS) entry which is preliminary data.</text>
</comment>
<proteinExistence type="predicted"/>
<keyword evidence="2" id="KW-1185">Reference proteome</keyword>
<name>A0ACC1PFR6_9APHY</name>
<dbReference type="Proteomes" id="UP001144978">
    <property type="component" value="Unassembled WGS sequence"/>
</dbReference>
<gene>
    <name evidence="1" type="ORF">NUW54_g8344</name>
</gene>
<dbReference type="EMBL" id="JANSHE010002567">
    <property type="protein sequence ID" value="KAJ2990894.1"/>
    <property type="molecule type" value="Genomic_DNA"/>
</dbReference>
<evidence type="ECO:0000313" key="2">
    <source>
        <dbReference type="Proteomes" id="UP001144978"/>
    </source>
</evidence>
<organism evidence="1 2">
    <name type="scientific">Trametes sanguinea</name>
    <dbReference type="NCBI Taxonomy" id="158606"/>
    <lineage>
        <taxon>Eukaryota</taxon>
        <taxon>Fungi</taxon>
        <taxon>Dikarya</taxon>
        <taxon>Basidiomycota</taxon>
        <taxon>Agaricomycotina</taxon>
        <taxon>Agaricomycetes</taxon>
        <taxon>Polyporales</taxon>
        <taxon>Polyporaceae</taxon>
        <taxon>Trametes</taxon>
    </lineage>
</organism>